<dbReference type="InterPro" id="IPR005238">
    <property type="entry name" value="ComB-like"/>
</dbReference>
<dbReference type="EC" id="3.1.3.71" evidence="3"/>
<dbReference type="GO" id="GO:0050545">
    <property type="term" value="F:sulfopyruvate decarboxylase activity"/>
    <property type="evidence" value="ECO:0007669"/>
    <property type="project" value="TreeGrafter"/>
</dbReference>
<evidence type="ECO:0000256" key="6">
    <source>
        <dbReference type="ARBA" id="ARBA00033711"/>
    </source>
</evidence>
<dbReference type="EMBL" id="VSSQ01000039">
    <property type="protein sequence ID" value="MPL67882.1"/>
    <property type="molecule type" value="Genomic_DNA"/>
</dbReference>
<sequence length="240" mass="26077">MKIDVAFLPRDIQDIDIRDTVCIVLDIFRATTSMVAALSNNCARIVPALSVEEAHKLAANRGRVLFAGERQSIKIDGFHFGNSPYEFSVDKVAGQTIIMTTTNGTVAVKATEGAQHTLIGAFVNASAVCRKAEQYHKDVLIICAGTDRLFSLEDALCAGLMVKKLLCSDGQLGPVLTDSAQAAMLLYENAQDRLAEVAINSRNGKRLQDIGRADDVEYCFRTDLFAGVPEYRDGAIALFD</sequence>
<gene>
    <name evidence="7" type="primary">comB_3</name>
    <name evidence="7" type="ORF">SDC9_13585</name>
</gene>
<comment type="similarity">
    <text evidence="2">Belongs to the ComB family.</text>
</comment>
<accession>A0A644TNN6</accession>
<dbReference type="GO" id="GO:0050532">
    <property type="term" value="F:2-phosphosulfolactate phosphatase activity"/>
    <property type="evidence" value="ECO:0007669"/>
    <property type="project" value="UniProtKB-EC"/>
</dbReference>
<evidence type="ECO:0000256" key="4">
    <source>
        <dbReference type="ARBA" id="ARBA00022801"/>
    </source>
</evidence>
<dbReference type="GO" id="GO:0000287">
    <property type="term" value="F:magnesium ion binding"/>
    <property type="evidence" value="ECO:0007669"/>
    <property type="project" value="InterPro"/>
</dbReference>
<reference evidence="7" key="1">
    <citation type="submission" date="2019-08" db="EMBL/GenBank/DDBJ databases">
        <authorList>
            <person name="Kucharzyk K."/>
            <person name="Murdoch R.W."/>
            <person name="Higgins S."/>
            <person name="Loffler F."/>
        </authorList>
    </citation>
    <scope>NUCLEOTIDE SEQUENCE</scope>
</reference>
<evidence type="ECO:0000313" key="7">
    <source>
        <dbReference type="EMBL" id="MPL67882.1"/>
    </source>
</evidence>
<dbReference type="Pfam" id="PF04029">
    <property type="entry name" value="2-ph_phosp"/>
    <property type="match status" value="1"/>
</dbReference>
<dbReference type="HAMAP" id="MF_00490">
    <property type="entry name" value="ComB"/>
    <property type="match status" value="1"/>
</dbReference>
<evidence type="ECO:0000256" key="1">
    <source>
        <dbReference type="ARBA" id="ARBA00001946"/>
    </source>
</evidence>
<dbReference type="InterPro" id="IPR036702">
    <property type="entry name" value="ComB-like_sf"/>
</dbReference>
<proteinExistence type="inferred from homology"/>
<dbReference type="PANTHER" id="PTHR37311:SF1">
    <property type="entry name" value="2-PHOSPHOSULFOLACTATE PHOSPHATASE-RELATED"/>
    <property type="match status" value="1"/>
</dbReference>
<name>A0A644TNN6_9ZZZZ</name>
<evidence type="ECO:0000256" key="2">
    <source>
        <dbReference type="ARBA" id="ARBA00009997"/>
    </source>
</evidence>
<dbReference type="PANTHER" id="PTHR37311">
    <property type="entry name" value="2-PHOSPHOSULFOLACTATE PHOSPHATASE-RELATED"/>
    <property type="match status" value="1"/>
</dbReference>
<protein>
    <recommendedName>
        <fullName evidence="3">2-phosphosulfolactate phosphatase</fullName>
        <ecNumber evidence="3">3.1.3.71</ecNumber>
    </recommendedName>
</protein>
<dbReference type="AlphaFoldDB" id="A0A644TNN6"/>
<dbReference type="FunFam" id="3.90.1560.10:FF:000001">
    <property type="entry name" value="Probable 2-phosphosulfolactate phosphatase"/>
    <property type="match status" value="1"/>
</dbReference>
<comment type="catalytic activity">
    <reaction evidence="6">
        <text>(2R)-O-phospho-3-sulfolactate + H2O = (2R)-3-sulfolactate + phosphate</text>
        <dbReference type="Rhea" id="RHEA:23416"/>
        <dbReference type="ChEBI" id="CHEBI:15377"/>
        <dbReference type="ChEBI" id="CHEBI:15597"/>
        <dbReference type="ChEBI" id="CHEBI:43474"/>
        <dbReference type="ChEBI" id="CHEBI:58738"/>
        <dbReference type="EC" id="3.1.3.71"/>
    </reaction>
</comment>
<comment type="cofactor">
    <cofactor evidence="1">
        <name>Mg(2+)</name>
        <dbReference type="ChEBI" id="CHEBI:18420"/>
    </cofactor>
</comment>
<organism evidence="7">
    <name type="scientific">bioreactor metagenome</name>
    <dbReference type="NCBI Taxonomy" id="1076179"/>
    <lineage>
        <taxon>unclassified sequences</taxon>
        <taxon>metagenomes</taxon>
        <taxon>ecological metagenomes</taxon>
    </lineage>
</organism>
<dbReference type="Gene3D" id="3.90.1560.10">
    <property type="entry name" value="ComB-like"/>
    <property type="match status" value="1"/>
</dbReference>
<dbReference type="SUPFAM" id="SSF142823">
    <property type="entry name" value="ComB-like"/>
    <property type="match status" value="1"/>
</dbReference>
<evidence type="ECO:0000256" key="3">
    <source>
        <dbReference type="ARBA" id="ARBA00012953"/>
    </source>
</evidence>
<keyword evidence="4 7" id="KW-0378">Hydrolase</keyword>
<evidence type="ECO:0000256" key="5">
    <source>
        <dbReference type="ARBA" id="ARBA00022842"/>
    </source>
</evidence>
<keyword evidence="5" id="KW-0460">Magnesium</keyword>
<comment type="caution">
    <text evidence="7">The sequence shown here is derived from an EMBL/GenBank/DDBJ whole genome shotgun (WGS) entry which is preliminary data.</text>
</comment>